<accession>A0A840S037</accession>
<dbReference type="EMBL" id="JACHHO010000001">
    <property type="protein sequence ID" value="MBB5203163.1"/>
    <property type="molecule type" value="Genomic_DNA"/>
</dbReference>
<keyword evidence="2" id="KW-0269">Exonuclease</keyword>
<evidence type="ECO:0000313" key="2">
    <source>
        <dbReference type="EMBL" id="MBB5203163.1"/>
    </source>
</evidence>
<reference evidence="2 3" key="1">
    <citation type="submission" date="2020-08" db="EMBL/GenBank/DDBJ databases">
        <title>Genomic Encyclopedia of Type Strains, Phase IV (KMG-IV): sequencing the most valuable type-strain genomes for metagenomic binning, comparative biology and taxonomic classification.</title>
        <authorList>
            <person name="Goeker M."/>
        </authorList>
    </citation>
    <scope>NUCLEOTIDE SEQUENCE [LARGE SCALE GENOMIC DNA]</scope>
    <source>
        <strain evidence="2 3">DSM 23958</strain>
    </source>
</reference>
<dbReference type="PANTHER" id="PTHR42834">
    <property type="entry name" value="ENDONUCLEASE/EXONUCLEASE/PHOSPHATASE FAMILY PROTEIN (AFU_ORTHOLOGUE AFUA_3G09210)"/>
    <property type="match status" value="1"/>
</dbReference>
<keyword evidence="2" id="KW-0540">Nuclease</keyword>
<dbReference type="AlphaFoldDB" id="A0A840S037"/>
<dbReference type="GO" id="GO:0004519">
    <property type="term" value="F:endonuclease activity"/>
    <property type="evidence" value="ECO:0007669"/>
    <property type="project" value="UniProtKB-KW"/>
</dbReference>
<dbReference type="Pfam" id="PF03372">
    <property type="entry name" value="Exo_endo_phos"/>
    <property type="match status" value="1"/>
</dbReference>
<sequence length="331" mass="36754">MHTPPSAFHSVFLASANLLNLALPGRVFYPNQDAYGAEEYQRKIAWLGQQMARLNADVLLTQEVWDEAALREAVAASGRRYAVVQAPGAEQGAQGTPRLGLVSRWPVQRLQSLADFDPADHLPVPELGLVKRFERPVLLAELQGPQGQGLTVLAAHLKSKRPKFLIDAQGQALEDRDDPAIVARAMLRSLMIRAAEACALRRFVVTLSQGRRHPLVLVGDLNDGPQAVTTQLIAATAEVAYDKGAADTALFNAWDLQTEPALRRDMAYSHVHQGWPEMLDQIWVSEEFKAGSRFAVGDVKRVEVFNDHLHEGRDRTRSDHGFVRALLRWKI</sequence>
<dbReference type="PANTHER" id="PTHR42834:SF1">
    <property type="entry name" value="ENDONUCLEASE_EXONUCLEASE_PHOSPHATASE FAMILY PROTEIN (AFU_ORTHOLOGUE AFUA_3G09210)"/>
    <property type="match status" value="1"/>
</dbReference>
<keyword evidence="2" id="KW-0255">Endonuclease</keyword>
<organism evidence="2 3">
    <name type="scientific">Inhella inkyongensis</name>
    <dbReference type="NCBI Taxonomy" id="392593"/>
    <lineage>
        <taxon>Bacteria</taxon>
        <taxon>Pseudomonadati</taxon>
        <taxon>Pseudomonadota</taxon>
        <taxon>Betaproteobacteria</taxon>
        <taxon>Burkholderiales</taxon>
        <taxon>Sphaerotilaceae</taxon>
        <taxon>Inhella</taxon>
    </lineage>
</organism>
<proteinExistence type="predicted"/>
<dbReference type="RefSeq" id="WP_138857764.1">
    <property type="nucleotide sequence ID" value="NZ_CP040709.1"/>
</dbReference>
<dbReference type="InterPro" id="IPR005135">
    <property type="entry name" value="Endo/exonuclease/phosphatase"/>
</dbReference>
<evidence type="ECO:0000313" key="3">
    <source>
        <dbReference type="Proteomes" id="UP000554837"/>
    </source>
</evidence>
<dbReference type="InterPro" id="IPR036691">
    <property type="entry name" value="Endo/exonu/phosph_ase_sf"/>
</dbReference>
<evidence type="ECO:0000259" key="1">
    <source>
        <dbReference type="Pfam" id="PF03372"/>
    </source>
</evidence>
<keyword evidence="2" id="KW-0378">Hydrolase</keyword>
<feature type="domain" description="Endonuclease/exonuclease/phosphatase" evidence="1">
    <location>
        <begin position="47"/>
        <end position="320"/>
    </location>
</feature>
<dbReference type="SUPFAM" id="SSF56219">
    <property type="entry name" value="DNase I-like"/>
    <property type="match status" value="1"/>
</dbReference>
<dbReference type="GO" id="GO:0004527">
    <property type="term" value="F:exonuclease activity"/>
    <property type="evidence" value="ECO:0007669"/>
    <property type="project" value="UniProtKB-KW"/>
</dbReference>
<dbReference type="OrthoDB" id="833328at2"/>
<keyword evidence="3" id="KW-1185">Reference proteome</keyword>
<name>A0A840S037_9BURK</name>
<protein>
    <submittedName>
        <fullName evidence="2">Endonuclease/exonuclease/phosphatase family metal-dependent hydrolase</fullName>
    </submittedName>
</protein>
<comment type="caution">
    <text evidence="2">The sequence shown here is derived from an EMBL/GenBank/DDBJ whole genome shotgun (WGS) entry which is preliminary data.</text>
</comment>
<dbReference type="Proteomes" id="UP000554837">
    <property type="component" value="Unassembled WGS sequence"/>
</dbReference>
<gene>
    <name evidence="2" type="ORF">HNQ51_000456</name>
</gene>
<dbReference type="Gene3D" id="3.60.10.10">
    <property type="entry name" value="Endonuclease/exonuclease/phosphatase"/>
    <property type="match status" value="1"/>
</dbReference>